<dbReference type="Proteomes" id="UP000076722">
    <property type="component" value="Unassembled WGS sequence"/>
</dbReference>
<evidence type="ECO:0000313" key="2">
    <source>
        <dbReference type="Proteomes" id="UP000076722"/>
    </source>
</evidence>
<proteinExistence type="predicted"/>
<evidence type="ECO:0000313" key="1">
    <source>
        <dbReference type="EMBL" id="KZS87904.1"/>
    </source>
</evidence>
<accession>A0A164NPD7</accession>
<protein>
    <submittedName>
        <fullName evidence="1">Uncharacterized protein</fullName>
    </submittedName>
</protein>
<organism evidence="1 2">
    <name type="scientific">Sistotremastrum niveocremeum HHB9708</name>
    <dbReference type="NCBI Taxonomy" id="1314777"/>
    <lineage>
        <taxon>Eukaryota</taxon>
        <taxon>Fungi</taxon>
        <taxon>Dikarya</taxon>
        <taxon>Basidiomycota</taxon>
        <taxon>Agaricomycotina</taxon>
        <taxon>Agaricomycetes</taxon>
        <taxon>Sistotremastrales</taxon>
        <taxon>Sistotremastraceae</taxon>
        <taxon>Sertulicium</taxon>
        <taxon>Sertulicium niveocremeum</taxon>
    </lineage>
</organism>
<gene>
    <name evidence="1" type="ORF">SISNIDRAFT_460347</name>
</gene>
<reference evidence="1 2" key="1">
    <citation type="journal article" date="2016" name="Mol. Biol. Evol.">
        <title>Comparative Genomics of Early-Diverging Mushroom-Forming Fungi Provides Insights into the Origins of Lignocellulose Decay Capabilities.</title>
        <authorList>
            <person name="Nagy L.G."/>
            <person name="Riley R."/>
            <person name="Tritt A."/>
            <person name="Adam C."/>
            <person name="Daum C."/>
            <person name="Floudas D."/>
            <person name="Sun H."/>
            <person name="Yadav J.S."/>
            <person name="Pangilinan J."/>
            <person name="Larsson K.H."/>
            <person name="Matsuura K."/>
            <person name="Barry K."/>
            <person name="Labutti K."/>
            <person name="Kuo R."/>
            <person name="Ohm R.A."/>
            <person name="Bhattacharya S.S."/>
            <person name="Shirouzu T."/>
            <person name="Yoshinaga Y."/>
            <person name="Martin F.M."/>
            <person name="Grigoriev I.V."/>
            <person name="Hibbett D.S."/>
        </authorList>
    </citation>
    <scope>NUCLEOTIDE SEQUENCE [LARGE SCALE GENOMIC DNA]</scope>
    <source>
        <strain evidence="1 2">HHB9708</strain>
    </source>
</reference>
<dbReference type="EMBL" id="KV419442">
    <property type="protein sequence ID" value="KZS87904.1"/>
    <property type="molecule type" value="Genomic_DNA"/>
</dbReference>
<sequence length="158" mass="18150">MGTVFAVRSHWQDDQTRNELTVLIRWSLQMSYEQCELAKAAGTPQNLYIFYHVNFAAVILDTYLGQQHRILKANPDHFVAHQKALSDAHRDISPMGLIGRDAEVLFLVRRVEASLYHNYWKQSEAWDSNATANLNLGLVNLRPIAEAFRVSQLTEPHF</sequence>
<name>A0A164NPD7_9AGAM</name>
<dbReference type="AlphaFoldDB" id="A0A164NPD7"/>
<keyword evidence="2" id="KW-1185">Reference proteome</keyword>